<evidence type="ECO:0000256" key="1">
    <source>
        <dbReference type="SAM" id="MobiDB-lite"/>
    </source>
</evidence>
<gene>
    <name evidence="2" type="ORF">PHMEG_00018909</name>
</gene>
<evidence type="ECO:0000313" key="2">
    <source>
        <dbReference type="EMBL" id="OWZ08529.1"/>
    </source>
</evidence>
<protein>
    <submittedName>
        <fullName evidence="2">Uncharacterized protein</fullName>
    </submittedName>
</protein>
<organism evidence="2 3">
    <name type="scientific">Phytophthora megakarya</name>
    <dbReference type="NCBI Taxonomy" id="4795"/>
    <lineage>
        <taxon>Eukaryota</taxon>
        <taxon>Sar</taxon>
        <taxon>Stramenopiles</taxon>
        <taxon>Oomycota</taxon>
        <taxon>Peronosporomycetes</taxon>
        <taxon>Peronosporales</taxon>
        <taxon>Peronosporaceae</taxon>
        <taxon>Phytophthora</taxon>
    </lineage>
</organism>
<accession>A0A225VU59</accession>
<keyword evidence="3" id="KW-1185">Reference proteome</keyword>
<name>A0A225VU59_9STRA</name>
<comment type="caution">
    <text evidence="2">The sequence shown here is derived from an EMBL/GenBank/DDBJ whole genome shotgun (WGS) entry which is preliminary data.</text>
</comment>
<evidence type="ECO:0000313" key="3">
    <source>
        <dbReference type="Proteomes" id="UP000198211"/>
    </source>
</evidence>
<feature type="region of interest" description="Disordered" evidence="1">
    <location>
        <begin position="547"/>
        <end position="568"/>
    </location>
</feature>
<dbReference type="AlphaFoldDB" id="A0A225VU59"/>
<feature type="non-terminal residue" evidence="2">
    <location>
        <position position="596"/>
    </location>
</feature>
<dbReference type="OrthoDB" id="123891at2759"/>
<feature type="compositionally biased region" description="Basic and acidic residues" evidence="1">
    <location>
        <begin position="558"/>
        <end position="568"/>
    </location>
</feature>
<dbReference type="Proteomes" id="UP000198211">
    <property type="component" value="Unassembled WGS sequence"/>
</dbReference>
<reference evidence="3" key="1">
    <citation type="submission" date="2017-03" db="EMBL/GenBank/DDBJ databases">
        <title>Phytopthora megakarya and P. palmivora, two closely related causual agents of cacao black pod achieved similar genome size and gene model numbers by different mechanisms.</title>
        <authorList>
            <person name="Ali S."/>
            <person name="Shao J."/>
            <person name="Larry D.J."/>
            <person name="Kronmiller B."/>
            <person name="Shen D."/>
            <person name="Strem M.D."/>
            <person name="Melnick R.L."/>
            <person name="Guiltinan M.J."/>
            <person name="Tyler B.M."/>
            <person name="Meinhardt L.W."/>
            <person name="Bailey B.A."/>
        </authorList>
    </citation>
    <scope>NUCLEOTIDE SEQUENCE [LARGE SCALE GENOMIC DNA]</scope>
    <source>
        <strain evidence="3">zdho120</strain>
    </source>
</reference>
<sequence>MICLPKKETVDLALDNSKGLPPWRPITIQCALASRLQLVIKRAIASSYFYLRPGAFNLVGFAYGKVDGVATRGGKLKVKLVPSGRWVEEQMETTELTHDELKPRAVTEEEALDGVGTFVGSAICTSRVRPGGARLWDYGLVVGYKWWSSERQGWLDVNFGGTADSIQYSPESTQDVAVEIYALQPCGRRSTNLVMAVEAKQKHSTVYNRFNGINQTAVRDSKVLLAEVGGEEIGESKTVPLLDIASFNVSEMPVRHILDYVFYKEGNRTHPTGVRFGETIFDTGADARENDQPDIAREAEVMLSDGLSDSEDDDDVSPGATRSARPSRQPPTKRRRTTDTGFAAETRGATNLAGTSRLEHDVEHLISLREHHIYWRKFGFFPHPAVLRALFGWDFGTRGLSILHFSRVTEQEKRARVRGNDMSNFSRKNALPTSPAPADFSVLSGAVEVLCAVTQQLYKPVVHDTLVAASRFLSELRVSELPTSPEALTELAAWVDDRLELFRLLISEENWLELGQIKDQFCASHESFVRVNQVILRQDVIAATKAANATSNRNNRQNRGDRHSESDKRVFIPKEIRQALPKQGNKEPCLRFLSAQ</sequence>
<feature type="compositionally biased region" description="Polar residues" evidence="1">
    <location>
        <begin position="547"/>
        <end position="557"/>
    </location>
</feature>
<proteinExistence type="predicted"/>
<dbReference type="EMBL" id="NBNE01003120">
    <property type="protein sequence ID" value="OWZ08529.1"/>
    <property type="molecule type" value="Genomic_DNA"/>
</dbReference>
<feature type="region of interest" description="Disordered" evidence="1">
    <location>
        <begin position="306"/>
        <end position="355"/>
    </location>
</feature>